<gene>
    <name evidence="2" type="ORF">XM38_035890</name>
</gene>
<dbReference type="Pfam" id="PF04255">
    <property type="entry name" value="DUF433"/>
    <property type="match status" value="1"/>
</dbReference>
<organism evidence="2 3">
    <name type="scientific">Halomicronema hongdechloris C2206</name>
    <dbReference type="NCBI Taxonomy" id="1641165"/>
    <lineage>
        <taxon>Bacteria</taxon>
        <taxon>Bacillati</taxon>
        <taxon>Cyanobacteriota</taxon>
        <taxon>Cyanophyceae</taxon>
        <taxon>Nodosilineales</taxon>
        <taxon>Nodosilineaceae</taxon>
        <taxon>Halomicronema</taxon>
    </lineage>
</organism>
<dbReference type="Proteomes" id="UP000191901">
    <property type="component" value="Chromosome"/>
</dbReference>
<dbReference type="RefSeq" id="WP_080810978.1">
    <property type="nucleotide sequence ID" value="NZ_CP021983.2"/>
</dbReference>
<dbReference type="KEGG" id="hhg:XM38_035890"/>
<dbReference type="InterPro" id="IPR036388">
    <property type="entry name" value="WH-like_DNA-bd_sf"/>
</dbReference>
<evidence type="ECO:0000313" key="3">
    <source>
        <dbReference type="Proteomes" id="UP000191901"/>
    </source>
</evidence>
<evidence type="ECO:0000256" key="1">
    <source>
        <dbReference type="SAM" id="MobiDB-lite"/>
    </source>
</evidence>
<keyword evidence="3" id="KW-1185">Reference proteome</keyword>
<name>A0A1Z3HQP5_9CYAN</name>
<proteinExistence type="predicted"/>
<dbReference type="InterPro" id="IPR009057">
    <property type="entry name" value="Homeodomain-like_sf"/>
</dbReference>
<dbReference type="SUPFAM" id="SSF46689">
    <property type="entry name" value="Homeodomain-like"/>
    <property type="match status" value="1"/>
</dbReference>
<dbReference type="EMBL" id="CP021983">
    <property type="protein sequence ID" value="ASC72631.1"/>
    <property type="molecule type" value="Genomic_DNA"/>
</dbReference>
<dbReference type="Gene3D" id="1.10.10.10">
    <property type="entry name" value="Winged helix-like DNA-binding domain superfamily/Winged helix DNA-binding domain"/>
    <property type="match status" value="1"/>
</dbReference>
<dbReference type="PANTHER" id="PTHR34849:SF1">
    <property type="entry name" value="SLR0770 PROTEIN"/>
    <property type="match status" value="1"/>
</dbReference>
<reference evidence="2 3" key="1">
    <citation type="journal article" date="2016" name="Biochim. Biophys. Acta">
        <title>Characterization of red-shifted phycobilisomes isolated from the chlorophyll f-containing cyanobacterium Halomicronema hongdechloris.</title>
        <authorList>
            <person name="Li Y."/>
            <person name="Lin Y."/>
            <person name="Garvey C.J."/>
            <person name="Birch D."/>
            <person name="Corkery R.W."/>
            <person name="Loughlin P.C."/>
            <person name="Scheer H."/>
            <person name="Willows R.D."/>
            <person name="Chen M."/>
        </authorList>
    </citation>
    <scope>NUCLEOTIDE SEQUENCE [LARGE SCALE GENOMIC DNA]</scope>
    <source>
        <strain evidence="2 3">C2206</strain>
    </source>
</reference>
<evidence type="ECO:0000313" key="2">
    <source>
        <dbReference type="EMBL" id="ASC72631.1"/>
    </source>
</evidence>
<protein>
    <recommendedName>
        <fullName evidence="4">DUF433 domain-containing protein</fullName>
    </recommendedName>
</protein>
<dbReference type="AlphaFoldDB" id="A0A1Z3HQP5"/>
<accession>A0A1Z3HQP5</accession>
<sequence>MENDLQKYIEAIDGVRSGKPCIAGTRMTVADIATMYLRMGQSLEEIAGKYRLSLAAVYAAMAFYFENRQEIDQRTAEAEAFAEAERQKQPSLLDQKLRAAREHA</sequence>
<evidence type="ECO:0008006" key="4">
    <source>
        <dbReference type="Google" id="ProtNLM"/>
    </source>
</evidence>
<dbReference type="OrthoDB" id="573495at2"/>
<feature type="region of interest" description="Disordered" evidence="1">
    <location>
        <begin position="82"/>
        <end position="104"/>
    </location>
</feature>
<feature type="compositionally biased region" description="Basic and acidic residues" evidence="1">
    <location>
        <begin position="95"/>
        <end position="104"/>
    </location>
</feature>
<dbReference type="STRING" id="1641165.XM38_16305"/>
<dbReference type="InterPro" id="IPR007367">
    <property type="entry name" value="DUF433"/>
</dbReference>
<dbReference type="PANTHER" id="PTHR34849">
    <property type="entry name" value="SSL5025 PROTEIN"/>
    <property type="match status" value="1"/>
</dbReference>